<dbReference type="InterPro" id="IPR028962">
    <property type="entry name" value="Imm10"/>
</dbReference>
<reference evidence="2" key="1">
    <citation type="journal article" date="2019" name="Int. J. Syst. Evol. Microbiol.">
        <title>The Global Catalogue of Microorganisms (GCM) 10K type strain sequencing project: providing services to taxonomists for standard genome sequencing and annotation.</title>
        <authorList>
            <consortium name="The Broad Institute Genomics Platform"/>
            <consortium name="The Broad Institute Genome Sequencing Center for Infectious Disease"/>
            <person name="Wu L."/>
            <person name="Ma J."/>
        </authorList>
    </citation>
    <scope>NUCLEOTIDE SEQUENCE [LARGE SCALE GENOMIC DNA]</scope>
    <source>
        <strain evidence="2">CCUG 39970</strain>
    </source>
</reference>
<dbReference type="Proteomes" id="UP001595939">
    <property type="component" value="Unassembled WGS sequence"/>
</dbReference>
<dbReference type="Pfam" id="PF15588">
    <property type="entry name" value="Imm10"/>
    <property type="match status" value="1"/>
</dbReference>
<evidence type="ECO:0000313" key="1">
    <source>
        <dbReference type="EMBL" id="MFC4455285.1"/>
    </source>
</evidence>
<organism evidence="1 2">
    <name type="scientific">Deinococcus sonorensis</name>
    <dbReference type="NCBI Taxonomy" id="309891"/>
    <lineage>
        <taxon>Bacteria</taxon>
        <taxon>Thermotogati</taxon>
        <taxon>Deinococcota</taxon>
        <taxon>Deinococci</taxon>
        <taxon>Deinococcales</taxon>
        <taxon>Deinococcaceae</taxon>
        <taxon>Deinococcus</taxon>
    </lineage>
</organism>
<proteinExistence type="predicted"/>
<evidence type="ECO:0000313" key="2">
    <source>
        <dbReference type="Proteomes" id="UP001595939"/>
    </source>
</evidence>
<sequence>MTLRFTARALAALDLDDLNTFLIALADDPDEPTHSLEFQKALDVDEDDPDSDTYCLVINGGATHYGGVSTCHLHEGLLTVRLDERAAHALHTPGVEIRLDVDQVEYLKLRESLYRLFHGDRSAPTDLVLE</sequence>
<comment type="caution">
    <text evidence="1">The sequence shown here is derived from an EMBL/GenBank/DDBJ whole genome shotgun (WGS) entry which is preliminary data.</text>
</comment>
<dbReference type="EMBL" id="JBHSEG010000008">
    <property type="protein sequence ID" value="MFC4455285.1"/>
    <property type="molecule type" value="Genomic_DNA"/>
</dbReference>
<accession>A0ABV8Y8G3</accession>
<name>A0ABV8Y8G3_9DEIO</name>
<gene>
    <name evidence="1" type="ORF">ACFO0P_16020</name>
</gene>
<dbReference type="RefSeq" id="WP_380129998.1">
    <property type="nucleotide sequence ID" value="NZ_JBHSEG010000008.1"/>
</dbReference>
<keyword evidence="2" id="KW-1185">Reference proteome</keyword>
<protein>
    <submittedName>
        <fullName evidence="1">Imm10 family immunity protein</fullName>
    </submittedName>
</protein>